<dbReference type="Pfam" id="PF07137">
    <property type="entry name" value="VDE"/>
    <property type="match status" value="1"/>
</dbReference>
<keyword evidence="2" id="KW-0732">Signal</keyword>
<sequence>MRLALLLLTALTLAPVQPLALQPSPRPAAPPQANILAEFRRDTRTDPPGNTDPPPAPPTRPPPPPSRTSLLPPPTPFSATLKHACFSALLSLSLLSPPSALPAFAENELLGKYGGGVHTDLVDTSCLKSKCARPAEACLVADPSCRKGLACIAKCLGSNECITGCEARYGSARLDDLLACTIEENECIKVAILPGGADAQGEEPRAPKATVAASPKALQGSWYKVIGFNPNYDCYHDQRNTFTPAGKDMSVAVKFSLPRLPDSPAPDAGPPALLLNDYATTERLVFDPPHELKGGGPASRALARTAHSEGRMFGLT</sequence>
<dbReference type="InterPro" id="IPR010788">
    <property type="entry name" value="VDE_dom"/>
</dbReference>
<accession>A0ABQ6M8Z8</accession>
<evidence type="ECO:0000313" key="5">
    <source>
        <dbReference type="Proteomes" id="UP001165060"/>
    </source>
</evidence>
<reference evidence="4 5" key="1">
    <citation type="journal article" date="2023" name="Commun. Biol.">
        <title>Genome analysis of Parmales, the sister group of diatoms, reveals the evolutionary specialization of diatoms from phago-mixotrophs to photoautotrophs.</title>
        <authorList>
            <person name="Ban H."/>
            <person name="Sato S."/>
            <person name="Yoshikawa S."/>
            <person name="Yamada K."/>
            <person name="Nakamura Y."/>
            <person name="Ichinomiya M."/>
            <person name="Sato N."/>
            <person name="Blanc-Mathieu R."/>
            <person name="Endo H."/>
            <person name="Kuwata A."/>
            <person name="Ogata H."/>
        </authorList>
    </citation>
    <scope>NUCLEOTIDE SEQUENCE [LARGE SCALE GENOMIC DNA]</scope>
</reference>
<protein>
    <recommendedName>
        <fullName evidence="3">VDE lipocalin domain-containing protein</fullName>
    </recommendedName>
</protein>
<dbReference type="InterPro" id="IPR044682">
    <property type="entry name" value="VDE"/>
</dbReference>
<name>A0ABQ6M8Z8_9STRA</name>
<dbReference type="EMBL" id="BRYB01000065">
    <property type="protein sequence ID" value="GMI21931.1"/>
    <property type="molecule type" value="Genomic_DNA"/>
</dbReference>
<proteinExistence type="predicted"/>
<evidence type="ECO:0000313" key="4">
    <source>
        <dbReference type="EMBL" id="GMI21931.1"/>
    </source>
</evidence>
<evidence type="ECO:0000256" key="2">
    <source>
        <dbReference type="SAM" id="SignalP"/>
    </source>
</evidence>
<feature type="signal peptide" evidence="2">
    <location>
        <begin position="1"/>
        <end position="18"/>
    </location>
</feature>
<dbReference type="PANTHER" id="PTHR33970">
    <property type="entry name" value="VIOLAXANTHIN DE-EPOXIDASE, CHLOROPLASTIC-RELATED"/>
    <property type="match status" value="1"/>
</dbReference>
<gene>
    <name evidence="4" type="ORF">TeGR_g8063</name>
</gene>
<evidence type="ECO:0000256" key="1">
    <source>
        <dbReference type="SAM" id="MobiDB-lite"/>
    </source>
</evidence>
<dbReference type="InterPro" id="IPR012674">
    <property type="entry name" value="Calycin"/>
</dbReference>
<keyword evidence="5" id="KW-1185">Reference proteome</keyword>
<feature type="region of interest" description="Disordered" evidence="1">
    <location>
        <begin position="21"/>
        <end position="73"/>
    </location>
</feature>
<feature type="region of interest" description="Disordered" evidence="1">
    <location>
        <begin position="288"/>
        <end position="316"/>
    </location>
</feature>
<dbReference type="Gene3D" id="2.40.128.20">
    <property type="match status" value="1"/>
</dbReference>
<comment type="caution">
    <text evidence="4">The sequence shown here is derived from an EMBL/GenBank/DDBJ whole genome shotgun (WGS) entry which is preliminary data.</text>
</comment>
<dbReference type="Proteomes" id="UP001165060">
    <property type="component" value="Unassembled WGS sequence"/>
</dbReference>
<evidence type="ECO:0000259" key="3">
    <source>
        <dbReference type="Pfam" id="PF07137"/>
    </source>
</evidence>
<feature type="compositionally biased region" description="Pro residues" evidence="1">
    <location>
        <begin position="50"/>
        <end position="73"/>
    </location>
</feature>
<feature type="domain" description="VDE lipocalin" evidence="3">
    <location>
        <begin position="124"/>
        <end position="313"/>
    </location>
</feature>
<dbReference type="PANTHER" id="PTHR33970:SF1">
    <property type="entry name" value="VIOLAXANTHIN DE-EPOXIDASE, CHLOROPLASTIC"/>
    <property type="match status" value="1"/>
</dbReference>
<feature type="chain" id="PRO_5046970109" description="VDE lipocalin domain-containing protein" evidence="2">
    <location>
        <begin position="19"/>
        <end position="316"/>
    </location>
</feature>
<organism evidence="4 5">
    <name type="scientific">Tetraparma gracilis</name>
    <dbReference type="NCBI Taxonomy" id="2962635"/>
    <lineage>
        <taxon>Eukaryota</taxon>
        <taxon>Sar</taxon>
        <taxon>Stramenopiles</taxon>
        <taxon>Ochrophyta</taxon>
        <taxon>Bolidophyceae</taxon>
        <taxon>Parmales</taxon>
        <taxon>Triparmaceae</taxon>
        <taxon>Tetraparma</taxon>
    </lineage>
</organism>